<feature type="compositionally biased region" description="Basic and acidic residues" evidence="17">
    <location>
        <begin position="682"/>
        <end position="696"/>
    </location>
</feature>
<dbReference type="Pfam" id="PF00575">
    <property type="entry name" value="S1"/>
    <property type="match status" value="1"/>
</dbReference>
<dbReference type="InterPro" id="IPR003029">
    <property type="entry name" value="S1_domain"/>
</dbReference>
<dbReference type="KEGG" id="kus:B9G99_13955"/>
<feature type="compositionally biased region" description="Basic and acidic residues" evidence="17">
    <location>
        <begin position="1038"/>
        <end position="1072"/>
    </location>
</feature>
<dbReference type="GO" id="GO:0008270">
    <property type="term" value="F:zinc ion binding"/>
    <property type="evidence" value="ECO:0007669"/>
    <property type="project" value="UniProtKB-UniRule"/>
</dbReference>
<comment type="subunit">
    <text evidence="16">Component of the RNA degradosome, which is a multiprotein complex involved in RNA processing and mRNA degradation. Within the RNA degradosome, RNase E assembles into a homotetramer formed by a dimer of dimers.</text>
</comment>
<feature type="region of interest" description="Required for zinc-mediated homotetramerization and catalytic activity" evidence="16">
    <location>
        <begin position="403"/>
        <end position="406"/>
    </location>
</feature>
<feature type="binding site" evidence="16">
    <location>
        <position position="403"/>
    </location>
    <ligand>
        <name>Zn(2+)</name>
        <dbReference type="ChEBI" id="CHEBI:29105"/>
        <note>ligand shared between dimeric partners</note>
    </ligand>
</feature>
<evidence type="ECO:0000256" key="6">
    <source>
        <dbReference type="ARBA" id="ARBA00022694"/>
    </source>
</evidence>
<evidence type="ECO:0000256" key="12">
    <source>
        <dbReference type="ARBA" id="ARBA00022833"/>
    </source>
</evidence>
<reference evidence="19 20" key="1">
    <citation type="journal article" date="2017" name="Int. J. Syst. Evol. Microbiol.">
        <title>Kushneria konosiri sp. nov., isolated from the Korean salt-fermented seafood Daemi-jeot.</title>
        <authorList>
            <person name="Yun J.H."/>
            <person name="Park S.K."/>
            <person name="Lee J.Y."/>
            <person name="Jung M.J."/>
            <person name="Bae J.W."/>
        </authorList>
    </citation>
    <scope>NUCLEOTIDE SEQUENCE [LARGE SCALE GENOMIC DNA]</scope>
    <source>
        <strain evidence="19 20">X49</strain>
    </source>
</reference>
<accession>A0A2Z2HEF0</accession>
<dbReference type="Pfam" id="PF20833">
    <property type="entry name" value="RNase_E_G_Thio"/>
    <property type="match status" value="1"/>
</dbReference>
<dbReference type="SMART" id="SM00316">
    <property type="entry name" value="S1"/>
    <property type="match status" value="1"/>
</dbReference>
<keyword evidence="9 16" id="KW-0699">rRNA-binding</keyword>
<feature type="compositionally biased region" description="Basic and acidic residues" evidence="17">
    <location>
        <begin position="516"/>
        <end position="527"/>
    </location>
</feature>
<dbReference type="InterPro" id="IPR019307">
    <property type="entry name" value="RNA-bd_AU-1/RNase_E/G"/>
</dbReference>
<evidence type="ECO:0000256" key="10">
    <source>
        <dbReference type="ARBA" id="ARBA00022759"/>
    </source>
</evidence>
<dbReference type="GO" id="GO:0008033">
    <property type="term" value="P:tRNA processing"/>
    <property type="evidence" value="ECO:0007669"/>
    <property type="project" value="UniProtKB-UniRule"/>
</dbReference>
<keyword evidence="6 16" id="KW-0819">tRNA processing</keyword>
<feature type="compositionally biased region" description="Acidic residues" evidence="17">
    <location>
        <begin position="504"/>
        <end position="515"/>
    </location>
</feature>
<dbReference type="PANTHER" id="PTHR30001:SF1">
    <property type="entry name" value="RIBONUCLEASE E_G-LIKE PROTEIN, CHLOROPLASTIC"/>
    <property type="match status" value="1"/>
</dbReference>
<evidence type="ECO:0000256" key="8">
    <source>
        <dbReference type="ARBA" id="ARBA00022723"/>
    </source>
</evidence>
<comment type="cofactor">
    <cofactor evidence="16">
        <name>Zn(2+)</name>
        <dbReference type="ChEBI" id="CHEBI:29105"/>
    </cofactor>
    <text evidence="16">Binds 2 Zn(2+) ions per homotetramer.</text>
</comment>
<feature type="region of interest" description="Disordered" evidence="17">
    <location>
        <begin position="565"/>
        <end position="1179"/>
    </location>
</feature>
<dbReference type="Pfam" id="PF10150">
    <property type="entry name" value="RNase_E_G"/>
    <property type="match status" value="1"/>
</dbReference>
<feature type="compositionally biased region" description="Basic and acidic residues" evidence="17">
    <location>
        <begin position="723"/>
        <end position="738"/>
    </location>
</feature>
<evidence type="ECO:0000256" key="17">
    <source>
        <dbReference type="SAM" id="MobiDB-lite"/>
    </source>
</evidence>
<dbReference type="GO" id="GO:0000049">
    <property type="term" value="F:tRNA binding"/>
    <property type="evidence" value="ECO:0007669"/>
    <property type="project" value="UniProtKB-KW"/>
</dbReference>
<feature type="compositionally biased region" description="Polar residues" evidence="17">
    <location>
        <begin position="573"/>
        <end position="588"/>
    </location>
</feature>
<dbReference type="GO" id="GO:0009898">
    <property type="term" value="C:cytoplasmic side of plasma membrane"/>
    <property type="evidence" value="ECO:0007669"/>
    <property type="project" value="UniProtKB-UniRule"/>
</dbReference>
<evidence type="ECO:0000256" key="4">
    <source>
        <dbReference type="ARBA" id="ARBA00022519"/>
    </source>
</evidence>
<dbReference type="EC" id="3.1.26.12" evidence="16"/>
<feature type="compositionally biased region" description="Basic and acidic residues" evidence="17">
    <location>
        <begin position="956"/>
        <end position="966"/>
    </location>
</feature>
<feature type="compositionally biased region" description="Polar residues" evidence="17">
    <location>
        <begin position="917"/>
        <end position="935"/>
    </location>
</feature>
<dbReference type="GO" id="GO:0019843">
    <property type="term" value="F:rRNA binding"/>
    <property type="evidence" value="ECO:0007669"/>
    <property type="project" value="UniProtKB-KW"/>
</dbReference>
<feature type="region of interest" description="Disordered" evidence="17">
    <location>
        <begin position="481"/>
        <end position="552"/>
    </location>
</feature>
<gene>
    <name evidence="16" type="primary">rne</name>
    <name evidence="19" type="ORF">B9G99_13955</name>
</gene>
<keyword evidence="20" id="KW-1185">Reference proteome</keyword>
<dbReference type="GO" id="GO:0005737">
    <property type="term" value="C:cytoplasm"/>
    <property type="evidence" value="ECO:0007669"/>
    <property type="project" value="UniProtKB-SubCell"/>
</dbReference>
<dbReference type="Gene3D" id="3.40.1260.20">
    <property type="entry name" value="Ribonuclease E, catalytic domain"/>
    <property type="match status" value="1"/>
</dbReference>
<evidence type="ECO:0000256" key="13">
    <source>
        <dbReference type="ARBA" id="ARBA00022842"/>
    </source>
</evidence>
<dbReference type="Gene3D" id="2.40.50.140">
    <property type="entry name" value="Nucleic acid-binding proteins"/>
    <property type="match status" value="1"/>
</dbReference>
<dbReference type="AlphaFoldDB" id="A0A2Z2HEF0"/>
<evidence type="ECO:0000259" key="18">
    <source>
        <dbReference type="PROSITE" id="PS50126"/>
    </source>
</evidence>
<keyword evidence="10 16" id="KW-0255">Endonuclease</keyword>
<feature type="compositionally biased region" description="Basic and acidic residues" evidence="17">
    <location>
        <begin position="1158"/>
        <end position="1179"/>
    </location>
</feature>
<keyword evidence="13 16" id="KW-0460">Magnesium</keyword>
<feature type="compositionally biased region" description="Basic residues" evidence="17">
    <location>
        <begin position="771"/>
        <end position="783"/>
    </location>
</feature>
<evidence type="ECO:0000256" key="15">
    <source>
        <dbReference type="ARBA" id="ARBA00023136"/>
    </source>
</evidence>
<dbReference type="InterPro" id="IPR012340">
    <property type="entry name" value="NA-bd_OB-fold"/>
</dbReference>
<keyword evidence="16" id="KW-0820">tRNA-binding</keyword>
<evidence type="ECO:0000313" key="19">
    <source>
        <dbReference type="EMBL" id="ARS53830.1"/>
    </source>
</evidence>
<feature type="compositionally biased region" description="Low complexity" evidence="17">
    <location>
        <begin position="541"/>
        <end position="550"/>
    </location>
</feature>
<evidence type="ECO:0000256" key="11">
    <source>
        <dbReference type="ARBA" id="ARBA00022801"/>
    </source>
</evidence>
<dbReference type="NCBIfam" id="TIGR00757">
    <property type="entry name" value="RNaseEG"/>
    <property type="match status" value="1"/>
</dbReference>
<dbReference type="PROSITE" id="PS50126">
    <property type="entry name" value="S1"/>
    <property type="match status" value="1"/>
</dbReference>
<organism evidence="19 20">
    <name type="scientific">Kushneria konosiri</name>
    <dbReference type="NCBI Taxonomy" id="698828"/>
    <lineage>
        <taxon>Bacteria</taxon>
        <taxon>Pseudomonadati</taxon>
        <taxon>Pseudomonadota</taxon>
        <taxon>Gammaproteobacteria</taxon>
        <taxon>Oceanospirillales</taxon>
        <taxon>Halomonadaceae</taxon>
        <taxon>Kushneria</taxon>
    </lineage>
</organism>
<feature type="compositionally biased region" description="Basic and acidic residues" evidence="17">
    <location>
        <begin position="481"/>
        <end position="491"/>
    </location>
</feature>
<comment type="function">
    <text evidence="16">Endoribonuclease that plays a central role in RNA processing and decay. Required for the maturation of 5S and 16S rRNAs and the majority of tRNAs. Also involved in the degradation of most mRNAs.</text>
</comment>
<feature type="binding site" evidence="16">
    <location>
        <position position="406"/>
    </location>
    <ligand>
        <name>Zn(2+)</name>
        <dbReference type="ChEBI" id="CHEBI:29105"/>
        <note>ligand shared between dimeric partners</note>
    </ligand>
</feature>
<keyword evidence="3 16" id="KW-0963">Cytoplasm</keyword>
<dbReference type="RefSeq" id="WP_086622703.1">
    <property type="nucleotide sequence ID" value="NZ_CP021323.1"/>
</dbReference>
<keyword evidence="11 16" id="KW-0378">Hydrolase</keyword>
<comment type="cofactor">
    <cofactor evidence="16">
        <name>Mg(2+)</name>
        <dbReference type="ChEBI" id="CHEBI:18420"/>
    </cofactor>
    <text evidence="16">Binds 1 Mg(2+) ion per subunit.</text>
</comment>
<feature type="compositionally biased region" description="Basic and acidic residues" evidence="17">
    <location>
        <begin position="619"/>
        <end position="671"/>
    </location>
</feature>
<dbReference type="SUPFAM" id="SSF50249">
    <property type="entry name" value="Nucleic acid-binding proteins"/>
    <property type="match status" value="1"/>
</dbReference>
<evidence type="ECO:0000256" key="1">
    <source>
        <dbReference type="ARBA" id="ARBA00005663"/>
    </source>
</evidence>
<feature type="compositionally biased region" description="Polar residues" evidence="17">
    <location>
        <begin position="697"/>
        <end position="707"/>
    </location>
</feature>
<feature type="compositionally biased region" description="Basic and acidic residues" evidence="17">
    <location>
        <begin position="856"/>
        <end position="868"/>
    </location>
</feature>
<keyword evidence="12 16" id="KW-0862">Zinc</keyword>
<dbReference type="EMBL" id="CP021323">
    <property type="protein sequence ID" value="ARS53830.1"/>
    <property type="molecule type" value="Genomic_DNA"/>
</dbReference>
<proteinExistence type="inferred from homology"/>
<keyword evidence="8 16" id="KW-0479">Metal-binding</keyword>
<feature type="binding site" evidence="16">
    <location>
        <position position="302"/>
    </location>
    <ligand>
        <name>Mg(2+)</name>
        <dbReference type="ChEBI" id="CHEBI:18420"/>
        <note>catalytic</note>
    </ligand>
</feature>
<dbReference type="Proteomes" id="UP000250025">
    <property type="component" value="Chromosome"/>
</dbReference>
<dbReference type="NCBIfam" id="NF008074">
    <property type="entry name" value="PRK10811.1"/>
    <property type="match status" value="1"/>
</dbReference>
<name>A0A2Z2HEF0_9GAMM</name>
<keyword evidence="2 16" id="KW-1003">Cell membrane</keyword>
<feature type="binding site" evidence="16">
    <location>
        <position position="345"/>
    </location>
    <ligand>
        <name>Mg(2+)</name>
        <dbReference type="ChEBI" id="CHEBI:18420"/>
        <note>catalytic</note>
    </ligand>
</feature>
<dbReference type="InterPro" id="IPR004659">
    <property type="entry name" value="RNase_E/G"/>
</dbReference>
<evidence type="ECO:0000313" key="20">
    <source>
        <dbReference type="Proteomes" id="UP000250025"/>
    </source>
</evidence>
<dbReference type="FunFam" id="2.40.50.140:FF:000040">
    <property type="entry name" value="Ribonuclease E"/>
    <property type="match status" value="1"/>
</dbReference>
<keyword evidence="15 16" id="KW-0472">Membrane</keyword>
<keyword evidence="14 16" id="KW-0694">RNA-binding</keyword>
<feature type="compositionally biased region" description="Polar residues" evidence="17">
    <location>
        <begin position="753"/>
        <end position="763"/>
    </location>
</feature>
<feature type="compositionally biased region" description="Low complexity" evidence="17">
    <location>
        <begin position="1086"/>
        <end position="1096"/>
    </location>
</feature>
<evidence type="ECO:0000256" key="2">
    <source>
        <dbReference type="ARBA" id="ARBA00022475"/>
    </source>
</evidence>
<feature type="compositionally biased region" description="Polar residues" evidence="17">
    <location>
        <begin position="1106"/>
        <end position="1119"/>
    </location>
</feature>
<evidence type="ECO:0000256" key="5">
    <source>
        <dbReference type="ARBA" id="ARBA00022552"/>
    </source>
</evidence>
<dbReference type="OrthoDB" id="9804278at2"/>
<keyword evidence="4 16" id="KW-0997">Cell inner membrane</keyword>
<comment type="similarity">
    <text evidence="1">Belongs to the RNase E/G family. RNase G subfamily.</text>
</comment>
<dbReference type="InterPro" id="IPR048583">
    <property type="entry name" value="RNase_E_G_thioredoxin-like"/>
</dbReference>
<dbReference type="GO" id="GO:0006364">
    <property type="term" value="P:rRNA processing"/>
    <property type="evidence" value="ECO:0007669"/>
    <property type="project" value="UniProtKB-UniRule"/>
</dbReference>
<evidence type="ECO:0000256" key="14">
    <source>
        <dbReference type="ARBA" id="ARBA00022884"/>
    </source>
</evidence>
<evidence type="ECO:0000256" key="3">
    <source>
        <dbReference type="ARBA" id="ARBA00022490"/>
    </source>
</evidence>
<evidence type="ECO:0000256" key="7">
    <source>
        <dbReference type="ARBA" id="ARBA00022722"/>
    </source>
</evidence>
<comment type="subcellular location">
    <subcellularLocation>
        <location evidence="16">Cytoplasm</location>
    </subcellularLocation>
    <subcellularLocation>
        <location evidence="16">Cell inner membrane</location>
        <topology evidence="16">Peripheral membrane protein</topology>
        <orientation evidence="16">Cytoplasmic side</orientation>
    </subcellularLocation>
</comment>
<dbReference type="GO" id="GO:0000287">
    <property type="term" value="F:magnesium ion binding"/>
    <property type="evidence" value="ECO:0007669"/>
    <property type="project" value="UniProtKB-UniRule"/>
</dbReference>
<feature type="compositionally biased region" description="Polar residues" evidence="17">
    <location>
        <begin position="869"/>
        <end position="899"/>
    </location>
</feature>
<keyword evidence="7 16" id="KW-0540">Nuclease</keyword>
<sequence>MKRMLINATQPEELRVALVDGQRLYDLDIESGAREQKKANIYRGRITRVEPSLEAAFVDFGADRHGFLPLKEISREYFSKEPSGNGRPNIREVIKEGQEVIVQVDKEERGNKGAALTTFVSLAGRFLVLMPNNPRAGGISRRIEGDERTELKEAMSQLTMPEKMGVIVRTAGIGRSSEELQWDLDYLVQVWETITEEAGKRSAPFLIYRESNVIIRAMRDYLRQDIGEVLIDHTDVHEEALNFVKQVMPSYQQKIKLYNDDVPLFSRFQIESQIETAYEREVKLPSGGSVVIDHTEALVSIDINSSRATKGGDIEETALQTNLEAADEIARQLRLRDIGGLVVIDFIDMTPARNQREVENRVRDALKLDRARVQIGRISRFGLMEMSRQRLRPSLGETSGVVCPRCNGQGTIRDVRSLSLSIMRLIEEEAMKDRSSQIRAMLPVPVATYLLNEKRNVLADIERRQGVRVMLLPQPELETPHYDVQRYRDDQVDPEEAARSSFELSDDFEAPEDESETYRKPVKRTEAAVRSVAHRTPAPEPAAAPTEEAPSGFLSRLMKGFNRLMGSEESSRQEAGNVQPKSETSRQTPAIREEKSPAASHESTTREEQKSSNSGGEQRNNRRDNTRRDDSTGNRNNRNDKRTSSDKGRDDKNRRDRPSRDADKSDNTNARHDKRQQSSTSDKADNANTDRNDKRQQNAAPTKSDNATSERSDKRQQSAPADKSAEKPRNEGERKKSAPESSTPAKTEGAQDQRAQQSPAQAQESDDGKPRRTRNNPRQRSRKQALSPEAVAEQERLQAEASQSTTSASSETVARENSDPAGSKATESSTPASAEPKAAPVQGSDASVAAKPANTSERKASSTEEKPATTDSKPSSTSGNGRKSVSATFGREPSSSETASDQKETSSVKAADATQPGADTSQKPVTEQQAKNAETASAKEPDITGGQAAGETASKTSDKPIAESKEASVPGNAATTVVDQSKERTATETASTPQKKEAEPAKPVDATAASEATPREQPHLVSQSARAAVTDKAFSEAPARDINRQSVAARDKASEKPASKPPHKATEEKQDSEQAASHVAAKGTDKPATTEAAAKADSARRIAEVTGSSDKAASATSEATPVADKSADKVTTPDSAPQKGEATATEATSRQRQRRRAHNDPRERRRQQQRERDNQTSNE</sequence>
<dbReference type="PANTHER" id="PTHR30001">
    <property type="entry name" value="RIBONUCLEASE"/>
    <property type="match status" value="1"/>
</dbReference>
<comment type="similarity">
    <text evidence="16">Belongs to the RNase E/G family. RNase E subfamily.</text>
</comment>
<evidence type="ECO:0000256" key="9">
    <source>
        <dbReference type="ARBA" id="ARBA00022730"/>
    </source>
</evidence>
<dbReference type="InterPro" id="IPR028878">
    <property type="entry name" value="RNase_E"/>
</dbReference>
<dbReference type="CDD" id="cd04453">
    <property type="entry name" value="S1_RNase_E"/>
    <property type="match status" value="1"/>
</dbReference>
<feature type="compositionally biased region" description="Low complexity" evidence="17">
    <location>
        <begin position="799"/>
        <end position="812"/>
    </location>
</feature>
<evidence type="ECO:0000256" key="16">
    <source>
        <dbReference type="HAMAP-Rule" id="MF_00970"/>
    </source>
</evidence>
<keyword evidence="5 16" id="KW-0698">rRNA processing</keyword>
<feature type="domain" description="S1 motif" evidence="18">
    <location>
        <begin position="39"/>
        <end position="119"/>
    </location>
</feature>
<dbReference type="GO" id="GO:0008995">
    <property type="term" value="F:ribonuclease E activity"/>
    <property type="evidence" value="ECO:0007669"/>
    <property type="project" value="UniProtKB-EC"/>
</dbReference>
<protein>
    <recommendedName>
        <fullName evidence="16">Ribonuclease E</fullName>
        <shortName evidence="16">RNase E</shortName>
        <ecNumber evidence="16">3.1.26.12</ecNumber>
    </recommendedName>
</protein>
<dbReference type="GO" id="GO:0006402">
    <property type="term" value="P:mRNA catabolic process"/>
    <property type="evidence" value="ECO:0007669"/>
    <property type="project" value="UniProtKB-UniRule"/>
</dbReference>
<dbReference type="HAMAP" id="MF_00970">
    <property type="entry name" value="RNase_E"/>
    <property type="match status" value="1"/>
</dbReference>
<comment type="catalytic activity">
    <reaction evidence="16">
        <text>Endonucleolytic cleavage of single-stranded RNA in A- and U-rich regions.</text>
        <dbReference type="EC" id="3.1.26.12"/>
    </reaction>
</comment>